<protein>
    <submittedName>
        <fullName evidence="2">Uncharacterized protein</fullName>
    </submittedName>
</protein>
<feature type="transmembrane region" description="Helical" evidence="1">
    <location>
        <begin position="262"/>
        <end position="282"/>
    </location>
</feature>
<proteinExistence type="predicted"/>
<name>A0AAD8YC94_9STRA</name>
<feature type="transmembrane region" description="Helical" evidence="1">
    <location>
        <begin position="397"/>
        <end position="420"/>
    </location>
</feature>
<evidence type="ECO:0000256" key="1">
    <source>
        <dbReference type="SAM" id="Phobius"/>
    </source>
</evidence>
<evidence type="ECO:0000313" key="3">
    <source>
        <dbReference type="Proteomes" id="UP001224775"/>
    </source>
</evidence>
<gene>
    <name evidence="2" type="ORF">QTG54_005396</name>
</gene>
<comment type="caution">
    <text evidence="2">The sequence shown here is derived from an EMBL/GenBank/DDBJ whole genome shotgun (WGS) entry which is preliminary data.</text>
</comment>
<keyword evidence="3" id="KW-1185">Reference proteome</keyword>
<feature type="transmembrane region" description="Helical" evidence="1">
    <location>
        <begin position="20"/>
        <end position="38"/>
    </location>
</feature>
<evidence type="ECO:0000313" key="2">
    <source>
        <dbReference type="EMBL" id="KAK1743799.1"/>
    </source>
</evidence>
<dbReference type="EMBL" id="JATAAI010000008">
    <property type="protein sequence ID" value="KAK1743799.1"/>
    <property type="molecule type" value="Genomic_DNA"/>
</dbReference>
<sequence length="476" mass="53222">MRTSDMYRMLEKVWDVCPPAQLLIAIAATLVLISGWLFSLGGYNWLVGSTTGTTGLEYESVESNVPVFGGIYHQGNPKNDQFDYWRNQSPFPAPATFDNERPSWISLILLVISLGTVLSLFFYGRLLFPIPEFVAGTNVLKAIRAESRILASGGTSGGAGKGSRQKGDRDLPWSEQYKSITAENRLRLYYKVAVMRIFENMWLCVILPQTEFICRFTEHCEPGPLLWGPSGITGIAGRRFGKGGSMLTSSYDALLKDDSASAIIWISTVVITILLLTAQMTITNRTYLAIMGYISGEWALVDDFDYTPDDYNSSPRSFLQFLMEAFGFTPSKSFRRSNSTLMQWDPKRRYQKGDRIAYDDCVYEAISNSPEGPPFDPFLRTAHDLFSDELGQPMTSYMMSCLASSFIILSSNLLAFMAFWRNSGSNYQPIFLCLAASLVGGFAVTRSRERSLLETSKIVEEIEIAAASNRSAKHLR</sequence>
<feature type="transmembrane region" description="Helical" evidence="1">
    <location>
        <begin position="104"/>
        <end position="123"/>
    </location>
</feature>
<keyword evidence="1" id="KW-0812">Transmembrane</keyword>
<keyword evidence="1" id="KW-1133">Transmembrane helix</keyword>
<feature type="transmembrane region" description="Helical" evidence="1">
    <location>
        <begin position="426"/>
        <end position="444"/>
    </location>
</feature>
<dbReference type="Proteomes" id="UP001224775">
    <property type="component" value="Unassembled WGS sequence"/>
</dbReference>
<keyword evidence="1" id="KW-0472">Membrane</keyword>
<reference evidence="2" key="1">
    <citation type="submission" date="2023-06" db="EMBL/GenBank/DDBJ databases">
        <title>Survivors Of The Sea: Transcriptome response of Skeletonema marinoi to long-term dormancy.</title>
        <authorList>
            <person name="Pinder M.I.M."/>
            <person name="Kourtchenko O."/>
            <person name="Robertson E.K."/>
            <person name="Larsson T."/>
            <person name="Maumus F."/>
            <person name="Osuna-Cruz C.M."/>
            <person name="Vancaester E."/>
            <person name="Stenow R."/>
            <person name="Vandepoele K."/>
            <person name="Ploug H."/>
            <person name="Bruchert V."/>
            <person name="Godhe A."/>
            <person name="Topel M."/>
        </authorList>
    </citation>
    <scope>NUCLEOTIDE SEQUENCE</scope>
    <source>
        <strain evidence="2">R05AC</strain>
    </source>
</reference>
<organism evidence="2 3">
    <name type="scientific">Skeletonema marinoi</name>
    <dbReference type="NCBI Taxonomy" id="267567"/>
    <lineage>
        <taxon>Eukaryota</taxon>
        <taxon>Sar</taxon>
        <taxon>Stramenopiles</taxon>
        <taxon>Ochrophyta</taxon>
        <taxon>Bacillariophyta</taxon>
        <taxon>Coscinodiscophyceae</taxon>
        <taxon>Thalassiosirophycidae</taxon>
        <taxon>Thalassiosirales</taxon>
        <taxon>Skeletonemataceae</taxon>
        <taxon>Skeletonema</taxon>
        <taxon>Skeletonema marinoi-dohrnii complex</taxon>
    </lineage>
</organism>
<accession>A0AAD8YC94</accession>
<dbReference type="AlphaFoldDB" id="A0AAD8YC94"/>